<gene>
    <name evidence="1" type="ORF">UFOVP1655_227</name>
</gene>
<evidence type="ECO:0008006" key="2">
    <source>
        <dbReference type="Google" id="ProtNLM"/>
    </source>
</evidence>
<reference evidence="1" key="1">
    <citation type="submission" date="2020-05" db="EMBL/GenBank/DDBJ databases">
        <authorList>
            <person name="Chiriac C."/>
            <person name="Salcher M."/>
            <person name="Ghai R."/>
            <person name="Kavagutti S V."/>
        </authorList>
    </citation>
    <scope>NUCLEOTIDE SEQUENCE</scope>
</reference>
<sequence>MAITNREDFKNYCLRRLGFPVIELNLDDDQIEDRIDDAIQYFTDYHFDGMQKVYYIKKVRQEEIDQKYLDLSASTDADGHPMEIIGVTRIFPISDSQATINMFDLRYQLRLNELYDFTSASYINYTMTMQHLRSLELMFTGEVPIRFQRHMQRLYIDWSWGNAEAPIGTVIIAECYASINPDVYTKVWSDRWLKEYATALIKRTWGNNLKKFSGLTLPGGVTMNGQQIFDEAVIEIEKLEKEMETNFGAPLQFMLN</sequence>
<name>A0A6J5T8H2_9CAUD</name>
<accession>A0A6J5T8H2</accession>
<protein>
    <recommendedName>
        <fullName evidence="2">Neck protein</fullName>
    </recommendedName>
</protein>
<organism evidence="1">
    <name type="scientific">uncultured Caudovirales phage</name>
    <dbReference type="NCBI Taxonomy" id="2100421"/>
    <lineage>
        <taxon>Viruses</taxon>
        <taxon>Duplodnaviria</taxon>
        <taxon>Heunggongvirae</taxon>
        <taxon>Uroviricota</taxon>
        <taxon>Caudoviricetes</taxon>
        <taxon>Peduoviridae</taxon>
        <taxon>Maltschvirus</taxon>
        <taxon>Maltschvirus maltsch</taxon>
    </lineage>
</organism>
<dbReference type="EMBL" id="LR797523">
    <property type="protein sequence ID" value="CAB4222777.1"/>
    <property type="molecule type" value="Genomic_DNA"/>
</dbReference>
<proteinExistence type="predicted"/>
<evidence type="ECO:0000313" key="1">
    <source>
        <dbReference type="EMBL" id="CAB4222777.1"/>
    </source>
</evidence>